<reference evidence="1" key="1">
    <citation type="submission" date="2024-03" db="EMBL/GenBank/DDBJ databases">
        <title>Human intestinal bacterial collection.</title>
        <authorList>
            <person name="Pauvert C."/>
            <person name="Hitch T.C.A."/>
            <person name="Clavel T."/>
        </authorList>
    </citation>
    <scope>NUCLEOTIDE SEQUENCE</scope>
    <source>
        <strain evidence="1">CLA-AA-H227</strain>
    </source>
</reference>
<organism evidence="1 2">
    <name type="scientific">Robertmurraya yapensis</name>
    <name type="common">ex Hitch et al 2024</name>
    <dbReference type="NCBI Taxonomy" id="3133160"/>
    <lineage>
        <taxon>Bacteria</taxon>
        <taxon>Bacillati</taxon>
        <taxon>Bacillota</taxon>
        <taxon>Bacilli</taxon>
        <taxon>Bacillales</taxon>
        <taxon>Bacillaceae</taxon>
        <taxon>Robertmurraya</taxon>
    </lineage>
</organism>
<gene>
    <name evidence="1" type="ORF">WMO40_18295</name>
</gene>
<proteinExistence type="predicted"/>
<protein>
    <submittedName>
        <fullName evidence="1">DUF2515 domain-containing protein</fullName>
    </submittedName>
</protein>
<keyword evidence="2" id="KW-1185">Reference proteome</keyword>
<dbReference type="EMBL" id="JBBMEW010000020">
    <property type="protein sequence ID" value="MEQ2528638.1"/>
    <property type="molecule type" value="Genomic_DNA"/>
</dbReference>
<name>A0ACC6SFP2_9BACI</name>
<evidence type="ECO:0000313" key="1">
    <source>
        <dbReference type="EMBL" id="MEQ2528638.1"/>
    </source>
</evidence>
<comment type="caution">
    <text evidence="1">The sequence shown here is derived from an EMBL/GenBank/DDBJ whole genome shotgun (WGS) entry which is preliminary data.</text>
</comment>
<dbReference type="Proteomes" id="UP001439875">
    <property type="component" value="Unassembled WGS sequence"/>
</dbReference>
<evidence type="ECO:0000313" key="2">
    <source>
        <dbReference type="Proteomes" id="UP001439875"/>
    </source>
</evidence>
<accession>A0ACC6SFP2</accession>
<sequence length="351" mass="42385">MKRVVLIYDPNLSKTLTASEKKIVHDIAKVVKRNNIDNISRTEAYLRYYNAHSNIKWSFLAHMVSRNAGWNMGDLQGKWFPLILDKKKRAILFRTYERANWLIFHDAYPQLLLYHYSTKNGAPMFHLLPYFHVSQFMVKEWNRFWEKGDRERLLTALIINEQNLIQKPVVEQPRYKKNVFHTLLFDFQDWFHYSCVLLPTMNGRLYGSSVHGFRSVDRRVDLGKKLAATLFNETYYPYFYEFATNTSHSGSRFDYEQYVHPKPKRTTPYLRVTFPIIDHHIQEYEDWSETNRIKRKWFAPIKKHSHATELSTWYKKKQTRLHRAIILRHHLKSKFESLGFNKREKRKFKKN</sequence>